<proteinExistence type="predicted"/>
<keyword evidence="2" id="KW-0808">Transferase</keyword>
<gene>
    <name evidence="2" type="ORF">Ctob_011127</name>
</gene>
<dbReference type="Gene3D" id="2.60.120.10">
    <property type="entry name" value="Jelly Rolls"/>
    <property type="match status" value="1"/>
</dbReference>
<evidence type="ECO:0000259" key="1">
    <source>
        <dbReference type="PROSITE" id="PS50042"/>
    </source>
</evidence>
<evidence type="ECO:0000313" key="2">
    <source>
        <dbReference type="EMBL" id="KOO35570.1"/>
    </source>
</evidence>
<dbReference type="InterPro" id="IPR018490">
    <property type="entry name" value="cNMP-bd_dom_sf"/>
</dbReference>
<comment type="caution">
    <text evidence="2">The sequence shown here is derived from an EMBL/GenBank/DDBJ whole genome shotgun (WGS) entry which is preliminary data.</text>
</comment>
<evidence type="ECO:0000313" key="3">
    <source>
        <dbReference type="Proteomes" id="UP000037460"/>
    </source>
</evidence>
<reference evidence="3" key="1">
    <citation type="journal article" date="2015" name="PLoS Genet.">
        <title>Genome Sequence and Transcriptome Analyses of Chrysochromulina tobin: Metabolic Tools for Enhanced Algal Fitness in the Prominent Order Prymnesiales (Haptophyceae).</title>
        <authorList>
            <person name="Hovde B.T."/>
            <person name="Deodato C.R."/>
            <person name="Hunsperger H.M."/>
            <person name="Ryken S.A."/>
            <person name="Yost W."/>
            <person name="Jha R.K."/>
            <person name="Patterson J."/>
            <person name="Monnat R.J. Jr."/>
            <person name="Barlow S.B."/>
            <person name="Starkenburg S.R."/>
            <person name="Cattolico R.A."/>
        </authorList>
    </citation>
    <scope>NUCLEOTIDE SEQUENCE</scope>
    <source>
        <strain evidence="3">CCMP291</strain>
    </source>
</reference>
<dbReference type="PROSITE" id="PS50042">
    <property type="entry name" value="CNMP_BINDING_3"/>
    <property type="match status" value="1"/>
</dbReference>
<dbReference type="CDD" id="cd00038">
    <property type="entry name" value="CAP_ED"/>
    <property type="match status" value="1"/>
</dbReference>
<dbReference type="Proteomes" id="UP000037460">
    <property type="component" value="Unassembled WGS sequence"/>
</dbReference>
<dbReference type="Pfam" id="PF00027">
    <property type="entry name" value="cNMP_binding"/>
    <property type="match status" value="1"/>
</dbReference>
<keyword evidence="2" id="KW-0418">Kinase</keyword>
<dbReference type="InterPro" id="IPR000595">
    <property type="entry name" value="cNMP-bd_dom"/>
</dbReference>
<dbReference type="GO" id="GO:0016301">
    <property type="term" value="F:kinase activity"/>
    <property type="evidence" value="ECO:0007669"/>
    <property type="project" value="UniProtKB-KW"/>
</dbReference>
<dbReference type="PRINTS" id="PR00103">
    <property type="entry name" value="CAMPKINASE"/>
</dbReference>
<dbReference type="EMBL" id="JWZX01000816">
    <property type="protein sequence ID" value="KOO35570.1"/>
    <property type="molecule type" value="Genomic_DNA"/>
</dbReference>
<protein>
    <submittedName>
        <fullName evidence="2">Camp-dependent protein kinase regulatory subunit</fullName>
    </submittedName>
</protein>
<dbReference type="SMART" id="SM00100">
    <property type="entry name" value="cNMP"/>
    <property type="match status" value="1"/>
</dbReference>
<dbReference type="InterPro" id="IPR014710">
    <property type="entry name" value="RmlC-like_jellyroll"/>
</dbReference>
<feature type="domain" description="Cyclic nucleotide-binding" evidence="1">
    <location>
        <begin position="468"/>
        <end position="589"/>
    </location>
</feature>
<accession>A0A0M0K9S9</accession>
<keyword evidence="3" id="KW-1185">Reference proteome</keyword>
<sequence length="608" mass="67679">MWAGRAATGNSRDYYDTPSSLKKVFEPEWSLACRARQGFIQKLIVKAGQPEWQSGADDNGNGIDDEVDQVGSVLLEHSRIIWAAYDYYACSGISATNSTSIDAEHEIHNVCFNGFLMFVRDAKLASAECPTRTLELIFSQVDAHDESLEKEDRHNRGRMLNRQEWLQCLVRIALERYVRPKKIADISDAIQVLCHEDLRGRLPVQAIQDSNHFRAQCCYTEQMEPVLQRHRNTLQALYGRYSDLADGSKDVVVLDPTNMMSVGEWMAMLSHLGLFESGQCTKFEGKLVFSWSRLRAVVDGSDRSVMRARNLFFHDFVEAMIRLSTLCALPTDDDLAETGAEDAGVYLIALAVHAPSQFRSFVQERRGDLTKRPRQAAWRSVHHLLTYIARLVEMNSSGTKEMSISAERATQFMKRRASGRDLVLDGSGSRPATAVDISMGGSSMESTFANALRTVRERTLASLAKMPAFARLAPYQLTQLLDRMEYAPFEAGEHVFEQGDSGFTLYAVLSGTAKVVRLDEQTGEQKTLAILGEGDCFGELALLKHEARFATVKATSKLRTLSITRQSFESIIGSLEDAFKEQTAGYAAAPSASQSHLLNHSQSAPALT</sequence>
<dbReference type="PANTHER" id="PTHR23011">
    <property type="entry name" value="CYCLIC NUCLEOTIDE-BINDING DOMAIN CONTAINING PROTEIN"/>
    <property type="match status" value="1"/>
</dbReference>
<name>A0A0M0K9S9_9EUKA</name>
<organism evidence="2 3">
    <name type="scientific">Chrysochromulina tobinii</name>
    <dbReference type="NCBI Taxonomy" id="1460289"/>
    <lineage>
        <taxon>Eukaryota</taxon>
        <taxon>Haptista</taxon>
        <taxon>Haptophyta</taxon>
        <taxon>Prymnesiophyceae</taxon>
        <taxon>Prymnesiales</taxon>
        <taxon>Chrysochromulinaceae</taxon>
        <taxon>Chrysochromulina</taxon>
    </lineage>
</organism>
<dbReference type="PANTHER" id="PTHR23011:SF28">
    <property type="entry name" value="CYCLIC NUCLEOTIDE-BINDING DOMAIN CONTAINING PROTEIN"/>
    <property type="match status" value="1"/>
</dbReference>
<dbReference type="SUPFAM" id="SSF51206">
    <property type="entry name" value="cAMP-binding domain-like"/>
    <property type="match status" value="1"/>
</dbReference>
<dbReference type="OrthoDB" id="417078at2759"/>
<dbReference type="AlphaFoldDB" id="A0A0M0K9S9"/>